<accession>A0A6N8FV61</accession>
<dbReference type="OrthoDB" id="9811471at2"/>
<gene>
    <name evidence="2" type="ORF">BWI75_07605</name>
</gene>
<proteinExistence type="predicted"/>
<evidence type="ECO:0000259" key="1">
    <source>
        <dbReference type="Pfam" id="PF01425"/>
    </source>
</evidence>
<organism evidence="2 3">
    <name type="scientific">Gloeocapsopsis dulcis AAB1 = 1H9</name>
    <dbReference type="NCBI Taxonomy" id="1433147"/>
    <lineage>
        <taxon>Bacteria</taxon>
        <taxon>Bacillati</taxon>
        <taxon>Cyanobacteriota</taxon>
        <taxon>Cyanophyceae</taxon>
        <taxon>Oscillatoriophycideae</taxon>
        <taxon>Chroococcales</taxon>
        <taxon>Chroococcaceae</taxon>
        <taxon>Gloeocapsopsis</taxon>
        <taxon>Gloeocapsopsis dulcis</taxon>
    </lineage>
</organism>
<dbReference type="SUPFAM" id="SSF75304">
    <property type="entry name" value="Amidase signature (AS) enzymes"/>
    <property type="match status" value="1"/>
</dbReference>
<dbReference type="PROSITE" id="PS00571">
    <property type="entry name" value="AMIDASES"/>
    <property type="match status" value="1"/>
</dbReference>
<dbReference type="Proteomes" id="UP000441797">
    <property type="component" value="Unassembled WGS sequence"/>
</dbReference>
<dbReference type="EMBL" id="NAPY01000009">
    <property type="protein sequence ID" value="MUL36215.1"/>
    <property type="molecule type" value="Genomic_DNA"/>
</dbReference>
<dbReference type="RefSeq" id="WP_105219253.1">
    <property type="nucleotide sequence ID" value="NZ_CAWNSU010000033.1"/>
</dbReference>
<dbReference type="InterPro" id="IPR036928">
    <property type="entry name" value="AS_sf"/>
</dbReference>
<dbReference type="AlphaFoldDB" id="A0A6N8FV61"/>
<reference evidence="2 3" key="1">
    <citation type="journal article" date="2019" name="Front. Microbiol.">
        <title>Genomic Features for Desiccation Tolerance and Sugar Biosynthesis in the Extremophile Gloeocapsopsis sp. UTEX B3054.</title>
        <authorList>
            <person name="Urrejola C."/>
            <person name="Alcorta J."/>
            <person name="Salas L."/>
            <person name="Vasquez M."/>
            <person name="Polz M.F."/>
            <person name="Vicuna R."/>
            <person name="Diez B."/>
        </authorList>
    </citation>
    <scope>NUCLEOTIDE SEQUENCE [LARGE SCALE GENOMIC DNA]</scope>
    <source>
        <strain evidence="2 3">1H9</strain>
    </source>
</reference>
<dbReference type="InterPro" id="IPR023631">
    <property type="entry name" value="Amidase_dom"/>
</dbReference>
<dbReference type="PANTHER" id="PTHR11895:SF76">
    <property type="entry name" value="INDOLEACETAMIDE HYDROLASE"/>
    <property type="match status" value="1"/>
</dbReference>
<protein>
    <recommendedName>
        <fullName evidence="1">Amidase domain-containing protein</fullName>
    </recommendedName>
</protein>
<evidence type="ECO:0000313" key="2">
    <source>
        <dbReference type="EMBL" id="MUL36215.1"/>
    </source>
</evidence>
<evidence type="ECO:0000313" key="3">
    <source>
        <dbReference type="Proteomes" id="UP000441797"/>
    </source>
</evidence>
<dbReference type="InterPro" id="IPR020556">
    <property type="entry name" value="Amidase_CS"/>
</dbReference>
<dbReference type="Gene3D" id="3.90.1300.10">
    <property type="entry name" value="Amidase signature (AS) domain"/>
    <property type="match status" value="1"/>
</dbReference>
<dbReference type="Pfam" id="PF01425">
    <property type="entry name" value="Amidase"/>
    <property type="match status" value="1"/>
</dbReference>
<dbReference type="GO" id="GO:0003824">
    <property type="term" value="F:catalytic activity"/>
    <property type="evidence" value="ECO:0007669"/>
    <property type="project" value="InterPro"/>
</dbReference>
<name>A0A6N8FV61_9CHRO</name>
<feature type="domain" description="Amidase" evidence="1">
    <location>
        <begin position="25"/>
        <end position="452"/>
    </location>
</feature>
<comment type="caution">
    <text evidence="2">The sequence shown here is derived from an EMBL/GenBank/DDBJ whole genome shotgun (WGS) entry which is preliminary data.</text>
</comment>
<dbReference type="PANTHER" id="PTHR11895">
    <property type="entry name" value="TRANSAMIDASE"/>
    <property type="match status" value="1"/>
</dbReference>
<sequence length="469" mass="51343">MNAIHQLTATELVQAIQKKQVRVIEVVAACFEQIEQHNDRLKAIMTTCRDRAEAEARQADAAIEQGKSLGILHGVPFTAKDLTPTAGVRTTFGSLIYQDYVPQRDELCVARSRSSGSILIGKTNTPEFGLGAHCTNSLYGPTANPYNLNYTCGGSSGGAAVAVATGMCHLAQGTDMGGSVRTPASFCNIVGLRPSAGRIPRRRKMLLWDYLDTDGILARTVEDAALMLAAMAGEDWGDPLSVGSQWNIPDFSPQMCDRLPNSVRVGFSANLGIATIDSEVEAVFHYAISQIAGLCPQVNAAHPDCSMAQYAFETLRAATLLHKQKHHDAKYADLLSESVRWNIERGKGILAADLLQAEAERDRLYLNFLNFFEQYDILATVSASVPPFLHTQPEILEINHTPLRNIIDYLTITYTISLTGLPAISIPCGWTTLGLPIGMQLIGKPRGEAELLQFAYLLQKRLKFRHSWL</sequence>
<dbReference type="InterPro" id="IPR000120">
    <property type="entry name" value="Amidase"/>
</dbReference>
<keyword evidence="3" id="KW-1185">Reference proteome</keyword>